<gene>
    <name evidence="2" type="ORF">VPK24_17470</name>
</gene>
<dbReference type="PANTHER" id="PTHR34475">
    <property type="match status" value="1"/>
</dbReference>
<feature type="compositionally biased region" description="Polar residues" evidence="1">
    <location>
        <begin position="142"/>
        <end position="151"/>
    </location>
</feature>
<evidence type="ECO:0000313" key="3">
    <source>
        <dbReference type="Proteomes" id="UP001604335"/>
    </source>
</evidence>
<sequence>MLAQATPPGLPDTQPTDVLLGQIEAELTRSLVYQQAIASLQDLLGESAEAVRRALVMVGREAARLALHRGQSIAVPIALQEPMTPAAGLAIARQQAGAIGLWPDPAMVPAPTDNPFDLPELLMNVFEGTWATPDYQNTATQQPMIDTTPQGQAPRKAGLNGSRLNHSPLNDAAPRPLSSPLSNPRSVVAITLPEMDPMDWDESLRAMGRTLAEVRQQLGFNLEQIHVRTHIPLRHLQAIESGDLSRLPEQIYVRGFVQRMAEALGLDGKALAAALPRTESVAVVPDWSQRDRSTNPALELKPWHLYAGYGVMVASGLAWVSHAAPGASSQPLKPVILDREAVVSPPTKADQPQSAPATEAQTLDSFIAPPEATR</sequence>
<dbReference type="Gene3D" id="1.10.260.40">
    <property type="entry name" value="lambda repressor-like DNA-binding domains"/>
    <property type="match status" value="1"/>
</dbReference>
<name>A0ABW7CE75_9CYAN</name>
<reference evidence="3" key="1">
    <citation type="journal article" date="2024" name="Algal Res.">
        <title>Biochemical, toxicological and genomic investigation of a high-biomass producing Limnothrix strain isolated from Italian shallow drinking water reservoir.</title>
        <authorList>
            <person name="Simonazzi M."/>
            <person name="Shishido T.K."/>
            <person name="Delbaje E."/>
            <person name="Wahlsten M."/>
            <person name="Fewer D.P."/>
            <person name="Sivonen K."/>
            <person name="Pezzolesi L."/>
            <person name="Pistocchi R."/>
        </authorList>
    </citation>
    <scope>NUCLEOTIDE SEQUENCE [LARGE SCALE GENOMIC DNA]</scope>
    <source>
        <strain evidence="3">LRLZ20PSL1</strain>
    </source>
</reference>
<proteinExistence type="predicted"/>
<dbReference type="PANTHER" id="PTHR34475:SF1">
    <property type="entry name" value="CYTOSKELETON PROTEIN RODZ"/>
    <property type="match status" value="1"/>
</dbReference>
<comment type="caution">
    <text evidence="2">The sequence shown here is derived from an EMBL/GenBank/DDBJ whole genome shotgun (WGS) entry which is preliminary data.</text>
</comment>
<evidence type="ECO:0000313" key="2">
    <source>
        <dbReference type="EMBL" id="MFG3819439.1"/>
    </source>
</evidence>
<feature type="region of interest" description="Disordered" evidence="1">
    <location>
        <begin position="142"/>
        <end position="181"/>
    </location>
</feature>
<keyword evidence="3" id="KW-1185">Reference proteome</keyword>
<protein>
    <submittedName>
        <fullName evidence="2">Helix-turn-helix domain-containing protein</fullName>
    </submittedName>
</protein>
<evidence type="ECO:0000256" key="1">
    <source>
        <dbReference type="SAM" id="MobiDB-lite"/>
    </source>
</evidence>
<dbReference type="Pfam" id="PF13413">
    <property type="entry name" value="HTH_25"/>
    <property type="match status" value="1"/>
</dbReference>
<dbReference type="EMBL" id="JAZAQF010000090">
    <property type="protein sequence ID" value="MFG3819439.1"/>
    <property type="molecule type" value="Genomic_DNA"/>
</dbReference>
<dbReference type="Proteomes" id="UP001604335">
    <property type="component" value="Unassembled WGS sequence"/>
</dbReference>
<dbReference type="InterPro" id="IPR050400">
    <property type="entry name" value="Bact_Cytoskel_RodZ"/>
</dbReference>
<dbReference type="InterPro" id="IPR010982">
    <property type="entry name" value="Lambda_DNA-bd_dom_sf"/>
</dbReference>
<accession>A0ABW7CE75</accession>
<organism evidence="2 3">
    <name type="scientific">Limnothrix redekei LRLZ20PSL1</name>
    <dbReference type="NCBI Taxonomy" id="3112953"/>
    <lineage>
        <taxon>Bacteria</taxon>
        <taxon>Bacillati</taxon>
        <taxon>Cyanobacteriota</taxon>
        <taxon>Cyanophyceae</taxon>
        <taxon>Pseudanabaenales</taxon>
        <taxon>Pseudanabaenaceae</taxon>
        <taxon>Limnothrix</taxon>
    </lineage>
</organism>
<feature type="compositionally biased region" description="Polar residues" evidence="1">
    <location>
        <begin position="350"/>
        <end position="364"/>
    </location>
</feature>
<feature type="region of interest" description="Disordered" evidence="1">
    <location>
        <begin position="338"/>
        <end position="374"/>
    </location>
</feature>
<dbReference type="RefSeq" id="WP_393015349.1">
    <property type="nucleotide sequence ID" value="NZ_JAZAQF010000090.1"/>
</dbReference>